<evidence type="ECO:0000313" key="2">
    <source>
        <dbReference type="EMBL" id="KAG7607499.1"/>
    </source>
</evidence>
<proteinExistence type="predicted"/>
<dbReference type="EMBL" id="JAEFBK010000005">
    <property type="protein sequence ID" value="KAG7607499.1"/>
    <property type="molecule type" value="Genomic_DNA"/>
</dbReference>
<dbReference type="PANTHER" id="PTHR28039:SF8">
    <property type="entry name" value="CHALCONE--FLAVANONE ISOMERASE 1-RELATED"/>
    <property type="match status" value="1"/>
</dbReference>
<sequence>MSLANSLLSSNLSWSSSSPMPLPSVTPLHVDAFTFPPAVESPASHKRLFLGGAGIRWFDIKGKFVIVTVIGVYLEAMALPSISAKWKGKNAKELTESVPFFSQLVTGEFEKLARVTMKKRLTGIRYSEKVVEYCEEIMKASGKYTRSEAKAIDQFLMVFKNQDFPPGSSIIFAICPKGSLTIAFSKEERVPKTGKAVIKNKLLGEAVLESMIGKNGVSPATRKSLAERLSKLMNKKDPYNEANVNVATKN</sequence>
<dbReference type="Proteomes" id="UP000694240">
    <property type="component" value="Chromosome 5"/>
</dbReference>
<dbReference type="GO" id="GO:0045430">
    <property type="term" value="F:chalcone isomerase activity"/>
    <property type="evidence" value="ECO:0007669"/>
    <property type="project" value="InterPro"/>
</dbReference>
<organism evidence="2 3">
    <name type="scientific">Arabidopsis thaliana x Arabidopsis arenosa</name>
    <dbReference type="NCBI Taxonomy" id="1240361"/>
    <lineage>
        <taxon>Eukaryota</taxon>
        <taxon>Viridiplantae</taxon>
        <taxon>Streptophyta</taxon>
        <taxon>Embryophyta</taxon>
        <taxon>Tracheophyta</taxon>
        <taxon>Spermatophyta</taxon>
        <taxon>Magnoliopsida</taxon>
        <taxon>eudicotyledons</taxon>
        <taxon>Gunneridae</taxon>
        <taxon>Pentapetalae</taxon>
        <taxon>rosids</taxon>
        <taxon>malvids</taxon>
        <taxon>Brassicales</taxon>
        <taxon>Brassicaceae</taxon>
        <taxon>Camelineae</taxon>
        <taxon>Arabidopsis</taxon>
    </lineage>
</organism>
<gene>
    <name evidence="2" type="ORF">ISN45_At05g062700</name>
</gene>
<comment type="caution">
    <text evidence="2">The sequence shown here is derived from an EMBL/GenBank/DDBJ whole genome shotgun (WGS) entry which is preliminary data.</text>
</comment>
<evidence type="ECO:0000259" key="1">
    <source>
        <dbReference type="Pfam" id="PF02431"/>
    </source>
</evidence>
<feature type="domain" description="Chalcone isomerase" evidence="1">
    <location>
        <begin position="30"/>
        <end position="232"/>
    </location>
</feature>
<protein>
    <submittedName>
        <fullName evidence="2">Chalcone isomerase</fullName>
    </submittedName>
</protein>
<keyword evidence="2" id="KW-0413">Isomerase</keyword>
<dbReference type="Pfam" id="PF02431">
    <property type="entry name" value="Chalcone"/>
    <property type="match status" value="1"/>
</dbReference>
<dbReference type="AlphaFoldDB" id="A0A8T2D7P7"/>
<name>A0A8T2D7P7_9BRAS</name>
<dbReference type="InterPro" id="IPR016087">
    <property type="entry name" value="Chalcone_isomerase"/>
</dbReference>
<keyword evidence="3" id="KW-1185">Reference proteome</keyword>
<evidence type="ECO:0000313" key="3">
    <source>
        <dbReference type="Proteomes" id="UP000694240"/>
    </source>
</evidence>
<dbReference type="InterPro" id="IPR044164">
    <property type="entry name" value="CFI"/>
</dbReference>
<reference evidence="2 3" key="1">
    <citation type="submission" date="2020-12" db="EMBL/GenBank/DDBJ databases">
        <title>Concerted genomic and epigenomic changes stabilize Arabidopsis allopolyploids.</title>
        <authorList>
            <person name="Chen Z."/>
        </authorList>
    </citation>
    <scope>NUCLEOTIDE SEQUENCE [LARGE SCALE GENOMIC DNA]</scope>
    <source>
        <strain evidence="2">Allo738</strain>
        <tissue evidence="2">Leaf</tissue>
    </source>
</reference>
<accession>A0A8T2D7P7</accession>
<dbReference type="PANTHER" id="PTHR28039">
    <property type="entry name" value="CHALCONE--FLAVONONE ISOMERASE 1-RELATED"/>
    <property type="match status" value="1"/>
</dbReference>
<dbReference type="GO" id="GO:0009813">
    <property type="term" value="P:flavonoid biosynthetic process"/>
    <property type="evidence" value="ECO:0007669"/>
    <property type="project" value="InterPro"/>
</dbReference>